<evidence type="ECO:0000256" key="1">
    <source>
        <dbReference type="SAM" id="Phobius"/>
    </source>
</evidence>
<name>A0A1W2DBP0_9PSEU</name>
<accession>A0A1W2DBP0</accession>
<dbReference type="Proteomes" id="UP000192840">
    <property type="component" value="Unassembled WGS sequence"/>
</dbReference>
<reference evidence="3" key="1">
    <citation type="submission" date="2017-04" db="EMBL/GenBank/DDBJ databases">
        <authorList>
            <person name="Varghese N."/>
            <person name="Submissions S."/>
        </authorList>
    </citation>
    <scope>NUCLEOTIDE SEQUENCE [LARGE SCALE GENOMIC DNA]</scope>
    <source>
        <strain evidence="3">DSM 44073</strain>
    </source>
</reference>
<dbReference type="EMBL" id="FWYC01000007">
    <property type="protein sequence ID" value="SMC94821.1"/>
    <property type="molecule type" value="Genomic_DNA"/>
</dbReference>
<evidence type="ECO:0000313" key="2">
    <source>
        <dbReference type="EMBL" id="SMC94821.1"/>
    </source>
</evidence>
<dbReference type="AlphaFoldDB" id="A0A1W2DBP0"/>
<keyword evidence="3" id="KW-1185">Reference proteome</keyword>
<evidence type="ECO:0000313" key="3">
    <source>
        <dbReference type="Proteomes" id="UP000192840"/>
    </source>
</evidence>
<feature type="transmembrane region" description="Helical" evidence="1">
    <location>
        <begin position="38"/>
        <end position="58"/>
    </location>
</feature>
<keyword evidence="1" id="KW-1133">Transmembrane helix</keyword>
<dbReference type="STRING" id="40571.SAMN05660733_02827"/>
<protein>
    <submittedName>
        <fullName evidence="2">Uncharacterized protein</fullName>
    </submittedName>
</protein>
<sequence length="93" mass="10196">MPNRRTYKIPVRTILATIGLTLATVVAVVFLMPVQRVLVWMLIAVVFTVALYPAVNWLQQGRVHCPARPLSTDWCGSESRGAEEAACALSRSG</sequence>
<keyword evidence="1" id="KW-0472">Membrane</keyword>
<feature type="transmembrane region" description="Helical" evidence="1">
    <location>
        <begin position="12"/>
        <end position="32"/>
    </location>
</feature>
<organism evidence="2 3">
    <name type="scientific">Lentzea albidocapillata</name>
    <dbReference type="NCBI Taxonomy" id="40571"/>
    <lineage>
        <taxon>Bacteria</taxon>
        <taxon>Bacillati</taxon>
        <taxon>Actinomycetota</taxon>
        <taxon>Actinomycetes</taxon>
        <taxon>Pseudonocardiales</taxon>
        <taxon>Pseudonocardiaceae</taxon>
        <taxon>Lentzea</taxon>
    </lineage>
</organism>
<gene>
    <name evidence="2" type="ORF">SAMN05660733_02827</name>
</gene>
<proteinExistence type="predicted"/>
<keyword evidence="1" id="KW-0812">Transmembrane</keyword>